<keyword evidence="3" id="KW-0597">Phosphoprotein</keyword>
<dbReference type="GO" id="GO:0000155">
    <property type="term" value="F:phosphorelay sensor kinase activity"/>
    <property type="evidence" value="ECO:0007669"/>
    <property type="project" value="InterPro"/>
</dbReference>
<feature type="transmembrane region" description="Helical" evidence="8">
    <location>
        <begin position="98"/>
        <end position="118"/>
    </location>
</feature>
<feature type="transmembrane region" description="Helical" evidence="8">
    <location>
        <begin position="6"/>
        <end position="24"/>
    </location>
</feature>
<evidence type="ECO:0000256" key="4">
    <source>
        <dbReference type="ARBA" id="ARBA00022679"/>
    </source>
</evidence>
<evidence type="ECO:0000256" key="8">
    <source>
        <dbReference type="SAM" id="Phobius"/>
    </source>
</evidence>
<feature type="transmembrane region" description="Helical" evidence="8">
    <location>
        <begin position="31"/>
        <end position="51"/>
    </location>
</feature>
<evidence type="ECO:0000313" key="10">
    <source>
        <dbReference type="EMBL" id="OGC70348.1"/>
    </source>
</evidence>
<name>A0A1F4WLW6_UNCKA</name>
<dbReference type="SMART" id="SM00388">
    <property type="entry name" value="HisKA"/>
    <property type="match status" value="1"/>
</dbReference>
<dbReference type="PROSITE" id="PS50109">
    <property type="entry name" value="HIS_KIN"/>
    <property type="match status" value="1"/>
</dbReference>
<dbReference type="SMART" id="SM00387">
    <property type="entry name" value="HATPase_c"/>
    <property type="match status" value="1"/>
</dbReference>
<dbReference type="SUPFAM" id="SSF55874">
    <property type="entry name" value="ATPase domain of HSP90 chaperone/DNA topoisomerase II/histidine kinase"/>
    <property type="match status" value="1"/>
</dbReference>
<keyword evidence="8" id="KW-1133">Transmembrane helix</keyword>
<dbReference type="InterPro" id="IPR004358">
    <property type="entry name" value="Sig_transdc_His_kin-like_C"/>
</dbReference>
<dbReference type="InterPro" id="IPR036890">
    <property type="entry name" value="HATPase_C_sf"/>
</dbReference>
<protein>
    <recommendedName>
        <fullName evidence="2">histidine kinase</fullName>
        <ecNumber evidence="2">2.7.13.3</ecNumber>
    </recommendedName>
</protein>
<keyword evidence="6" id="KW-0902">Two-component regulatory system</keyword>
<comment type="catalytic activity">
    <reaction evidence="1">
        <text>ATP + protein L-histidine = ADP + protein N-phospho-L-histidine.</text>
        <dbReference type="EC" id="2.7.13.3"/>
    </reaction>
</comment>
<feature type="transmembrane region" description="Helical" evidence="8">
    <location>
        <begin position="63"/>
        <end position="86"/>
    </location>
</feature>
<dbReference type="InterPro" id="IPR003594">
    <property type="entry name" value="HATPase_dom"/>
</dbReference>
<dbReference type="Pfam" id="PF00512">
    <property type="entry name" value="HisKA"/>
    <property type="match status" value="1"/>
</dbReference>
<dbReference type="EMBL" id="MEWA01000007">
    <property type="protein sequence ID" value="OGC70348.1"/>
    <property type="molecule type" value="Genomic_DNA"/>
</dbReference>
<dbReference type="Pfam" id="PF16927">
    <property type="entry name" value="HisKA_7TM"/>
    <property type="match status" value="1"/>
</dbReference>
<feature type="transmembrane region" description="Helical" evidence="8">
    <location>
        <begin position="170"/>
        <end position="191"/>
    </location>
</feature>
<feature type="transmembrane region" description="Helical" evidence="8">
    <location>
        <begin position="227"/>
        <end position="245"/>
    </location>
</feature>
<dbReference type="AlphaFoldDB" id="A0A1F4WLW6"/>
<dbReference type="FunFam" id="3.30.565.10:FF:000006">
    <property type="entry name" value="Sensor histidine kinase WalK"/>
    <property type="match status" value="1"/>
</dbReference>
<feature type="transmembrane region" description="Helical" evidence="8">
    <location>
        <begin position="203"/>
        <end position="220"/>
    </location>
</feature>
<dbReference type="InterPro" id="IPR003661">
    <property type="entry name" value="HisK_dim/P_dom"/>
</dbReference>
<feature type="transmembrane region" description="Helical" evidence="8">
    <location>
        <begin position="130"/>
        <end position="150"/>
    </location>
</feature>
<dbReference type="Gene3D" id="1.10.287.130">
    <property type="match status" value="1"/>
</dbReference>
<keyword evidence="8" id="KW-0812">Transmembrane</keyword>
<organism evidence="10 11">
    <name type="scientific">candidate division WWE3 bacterium RIFOXYC1_FULL_39_7</name>
    <dbReference type="NCBI Taxonomy" id="1802643"/>
    <lineage>
        <taxon>Bacteria</taxon>
        <taxon>Katanobacteria</taxon>
    </lineage>
</organism>
<dbReference type="CDD" id="cd00082">
    <property type="entry name" value="HisKA"/>
    <property type="match status" value="1"/>
</dbReference>
<feature type="domain" description="Histidine kinase" evidence="9">
    <location>
        <begin position="307"/>
        <end position="526"/>
    </location>
</feature>
<evidence type="ECO:0000256" key="2">
    <source>
        <dbReference type="ARBA" id="ARBA00012438"/>
    </source>
</evidence>
<dbReference type="InterPro" id="IPR050736">
    <property type="entry name" value="Sensor_HK_Regulatory"/>
</dbReference>
<evidence type="ECO:0000256" key="6">
    <source>
        <dbReference type="ARBA" id="ARBA00023012"/>
    </source>
</evidence>
<evidence type="ECO:0000256" key="3">
    <source>
        <dbReference type="ARBA" id="ARBA00022553"/>
    </source>
</evidence>
<keyword evidence="7 8" id="KW-0472">Membrane</keyword>
<dbReference type="Proteomes" id="UP000179113">
    <property type="component" value="Unassembled WGS sequence"/>
</dbReference>
<dbReference type="Pfam" id="PF02518">
    <property type="entry name" value="HATPase_c"/>
    <property type="match status" value="1"/>
</dbReference>
<dbReference type="PANTHER" id="PTHR43711">
    <property type="entry name" value="TWO-COMPONENT HISTIDINE KINASE"/>
    <property type="match status" value="1"/>
</dbReference>
<gene>
    <name evidence="10" type="ORF">A2415_04360</name>
</gene>
<evidence type="ECO:0000259" key="9">
    <source>
        <dbReference type="PROSITE" id="PS50109"/>
    </source>
</evidence>
<evidence type="ECO:0000313" key="11">
    <source>
        <dbReference type="Proteomes" id="UP000179113"/>
    </source>
</evidence>
<sequence length="541" mass="60850">MIVYTFLFGFTLILNLFLALFVLLKSPKNQINISFSFFVFTVVAWMSVNYLSNQNFSYETAFIFNKLIFVISPYISYALLFFAFAFPTKINRFSRKYLVFLLIPVLVSNVLTFFNLVIKDITFIPGGGTGVIFGMGIVFFGAQFVTYLLWSIALLVKKYLRSSGAEKVRLQYLLAGVVILTVVGTVTNFIVPLLFNNFVMSNIGPILSFFVFAFTAYAIVQHELFDIKVIATQILTVLICLVLFAKVMVSQSGVELMVNALILGIVVIFGIFLVRSVVKEVDQRRELERLTKKLKETDTMKNEFISVAAHELRAPLTAVKGYTSMIIEGDTGPISDKAKEFLQDTLVSTARMIRLVNNMLDVGRIEEGRIIYQEGFCNVSEIVKQAFGEFKLEAEHKNIEYKIDIPDGVHASVYVDKDRLHEVVVNFLSNALKYTDAGSVMVKMTNPSLDRVKVEVIDTGRGITSKEQKKLFRKFYRVKSNIGKTIGSGLGLYISKLLIEKFGGEIGVVSQAGRGSNFWFVLPRRENDGSLDERTDGEKGN</sequence>
<dbReference type="InterPro" id="IPR036097">
    <property type="entry name" value="HisK_dim/P_sf"/>
</dbReference>
<dbReference type="SUPFAM" id="SSF47384">
    <property type="entry name" value="Homodimeric domain of signal transducing histidine kinase"/>
    <property type="match status" value="1"/>
</dbReference>
<proteinExistence type="predicted"/>
<reference evidence="10 11" key="1">
    <citation type="journal article" date="2016" name="Nat. Commun.">
        <title>Thousands of microbial genomes shed light on interconnected biogeochemical processes in an aquifer system.</title>
        <authorList>
            <person name="Anantharaman K."/>
            <person name="Brown C.T."/>
            <person name="Hug L.A."/>
            <person name="Sharon I."/>
            <person name="Castelle C.J."/>
            <person name="Probst A.J."/>
            <person name="Thomas B.C."/>
            <person name="Singh A."/>
            <person name="Wilkins M.J."/>
            <person name="Karaoz U."/>
            <person name="Brodie E.L."/>
            <person name="Williams K.H."/>
            <person name="Hubbard S.S."/>
            <person name="Banfield J.F."/>
        </authorList>
    </citation>
    <scope>NUCLEOTIDE SEQUENCE [LARGE SCALE GENOMIC DNA]</scope>
</reference>
<dbReference type="EC" id="2.7.13.3" evidence="2"/>
<evidence type="ECO:0000256" key="5">
    <source>
        <dbReference type="ARBA" id="ARBA00022777"/>
    </source>
</evidence>
<dbReference type="PRINTS" id="PR00344">
    <property type="entry name" value="BCTRLSENSOR"/>
</dbReference>
<keyword evidence="4" id="KW-0808">Transferase</keyword>
<evidence type="ECO:0000256" key="1">
    <source>
        <dbReference type="ARBA" id="ARBA00000085"/>
    </source>
</evidence>
<dbReference type="Gene3D" id="3.30.565.10">
    <property type="entry name" value="Histidine kinase-like ATPase, C-terminal domain"/>
    <property type="match status" value="1"/>
</dbReference>
<evidence type="ECO:0000256" key="7">
    <source>
        <dbReference type="ARBA" id="ARBA00023136"/>
    </source>
</evidence>
<dbReference type="InterPro" id="IPR031621">
    <property type="entry name" value="HisKA_7TM"/>
</dbReference>
<dbReference type="PANTHER" id="PTHR43711:SF31">
    <property type="entry name" value="HISTIDINE KINASE"/>
    <property type="match status" value="1"/>
</dbReference>
<keyword evidence="5" id="KW-0418">Kinase</keyword>
<feature type="transmembrane region" description="Helical" evidence="8">
    <location>
        <begin position="257"/>
        <end position="278"/>
    </location>
</feature>
<dbReference type="InterPro" id="IPR005467">
    <property type="entry name" value="His_kinase_dom"/>
</dbReference>
<accession>A0A1F4WLW6</accession>
<dbReference type="FunFam" id="1.10.287.130:FF:000001">
    <property type="entry name" value="Two-component sensor histidine kinase"/>
    <property type="match status" value="1"/>
</dbReference>
<comment type="caution">
    <text evidence="10">The sequence shown here is derived from an EMBL/GenBank/DDBJ whole genome shotgun (WGS) entry which is preliminary data.</text>
</comment>